<keyword evidence="3 7" id="KW-0288">FMN</keyword>
<feature type="binding site" evidence="7">
    <location>
        <begin position="97"/>
        <end position="100"/>
    </location>
    <ligand>
        <name>FMN</name>
        <dbReference type="ChEBI" id="CHEBI:58210"/>
    </ligand>
</feature>
<gene>
    <name evidence="7" type="primary">ubiX</name>
    <name evidence="9" type="ORF">SAMN02745217_03836</name>
</gene>
<evidence type="ECO:0000259" key="8">
    <source>
        <dbReference type="Pfam" id="PF02441"/>
    </source>
</evidence>
<organism evidence="9 10">
    <name type="scientific">Anaerocolumna xylanovorans DSM 12503</name>
    <dbReference type="NCBI Taxonomy" id="1121345"/>
    <lineage>
        <taxon>Bacteria</taxon>
        <taxon>Bacillati</taxon>
        <taxon>Bacillota</taxon>
        <taxon>Clostridia</taxon>
        <taxon>Lachnospirales</taxon>
        <taxon>Lachnospiraceae</taxon>
        <taxon>Anaerocolumna</taxon>
    </lineage>
</organism>
<feature type="domain" description="Flavoprotein" evidence="8">
    <location>
        <begin position="11"/>
        <end position="183"/>
    </location>
</feature>
<evidence type="ECO:0000313" key="10">
    <source>
        <dbReference type="Proteomes" id="UP000184612"/>
    </source>
</evidence>
<evidence type="ECO:0000256" key="2">
    <source>
        <dbReference type="ARBA" id="ARBA00022630"/>
    </source>
</evidence>
<dbReference type="Gene3D" id="3.40.50.1950">
    <property type="entry name" value="Flavin prenyltransferase-like"/>
    <property type="match status" value="1"/>
</dbReference>
<proteinExistence type="inferred from homology"/>
<dbReference type="Pfam" id="PF02441">
    <property type="entry name" value="Flavoprotein"/>
    <property type="match status" value="1"/>
</dbReference>
<dbReference type="AlphaFoldDB" id="A0A1M7YJQ5"/>
<dbReference type="EC" id="2.5.1.129" evidence="7"/>
<dbReference type="EMBL" id="FRFD01000012">
    <property type="protein sequence ID" value="SHO52859.1"/>
    <property type="molecule type" value="Genomic_DNA"/>
</dbReference>
<evidence type="ECO:0000256" key="3">
    <source>
        <dbReference type="ARBA" id="ARBA00022643"/>
    </source>
</evidence>
<dbReference type="RefSeq" id="WP_073590482.1">
    <property type="nucleotide sequence ID" value="NZ_FRFD01000012.1"/>
</dbReference>
<dbReference type="GO" id="GO:0106141">
    <property type="term" value="F:flavin prenyltransferase activity"/>
    <property type="evidence" value="ECO:0007669"/>
    <property type="project" value="UniProtKB-EC"/>
</dbReference>
<evidence type="ECO:0000313" key="9">
    <source>
        <dbReference type="EMBL" id="SHO52859.1"/>
    </source>
</evidence>
<evidence type="ECO:0000256" key="7">
    <source>
        <dbReference type="HAMAP-Rule" id="MF_01984"/>
    </source>
</evidence>
<keyword evidence="4 7" id="KW-0808">Transferase</keyword>
<comment type="function">
    <text evidence="7">Flavin prenyltransferase that catalyzes the synthesis of the prenylated FMN cofactor (prenyl-FMN) for 4-hydroxy-3-polyprenylbenzoic acid decarboxylase UbiD. The prenyltransferase is metal-independent and links a dimethylallyl moiety from dimethylallyl monophosphate (DMAP) to the flavin N5 and C6 atoms of FMN.</text>
</comment>
<dbReference type="NCBIfam" id="TIGR00421">
    <property type="entry name" value="ubiX_pad"/>
    <property type="match status" value="1"/>
</dbReference>
<accession>A0A1M7YJQ5</accession>
<name>A0A1M7YJQ5_9FIRM</name>
<keyword evidence="2 7" id="KW-0285">Flavoprotein</keyword>
<feature type="binding site" evidence="7">
    <location>
        <begin position="19"/>
        <end position="21"/>
    </location>
    <ligand>
        <name>FMN</name>
        <dbReference type="ChEBI" id="CHEBI:58210"/>
    </ligand>
</feature>
<evidence type="ECO:0000256" key="6">
    <source>
        <dbReference type="ARBA" id="ARBA00060793"/>
    </source>
</evidence>
<dbReference type="InterPro" id="IPR003382">
    <property type="entry name" value="Flavoprotein"/>
</dbReference>
<feature type="binding site" evidence="7">
    <location>
        <position position="46"/>
    </location>
    <ligand>
        <name>FMN</name>
        <dbReference type="ChEBI" id="CHEBI:58210"/>
    </ligand>
</feature>
<feature type="binding site" evidence="7">
    <location>
        <position position="162"/>
    </location>
    <ligand>
        <name>dimethylallyl phosphate</name>
        <dbReference type="ChEBI" id="CHEBI:88052"/>
    </ligand>
</feature>
<protein>
    <recommendedName>
        <fullName evidence="7">Flavin prenyltransferase UbiX</fullName>
        <ecNumber evidence="7">2.5.1.129</ecNumber>
    </recommendedName>
</protein>
<dbReference type="NCBIfam" id="NF004685">
    <property type="entry name" value="PRK06029.1"/>
    <property type="match status" value="1"/>
</dbReference>
<feature type="binding site" evidence="7">
    <location>
        <position position="132"/>
    </location>
    <ligand>
        <name>FMN</name>
        <dbReference type="ChEBI" id="CHEBI:58210"/>
    </ligand>
</feature>
<comment type="catalytic activity">
    <reaction evidence="5 7">
        <text>dimethylallyl phosphate + FMNH2 = prenylated FMNH2 + phosphate</text>
        <dbReference type="Rhea" id="RHEA:37743"/>
        <dbReference type="ChEBI" id="CHEBI:43474"/>
        <dbReference type="ChEBI" id="CHEBI:57618"/>
        <dbReference type="ChEBI" id="CHEBI:87467"/>
        <dbReference type="ChEBI" id="CHEBI:88052"/>
        <dbReference type="EC" id="2.5.1.129"/>
    </reaction>
</comment>
<keyword evidence="10" id="KW-1185">Reference proteome</keyword>
<evidence type="ECO:0000256" key="1">
    <source>
        <dbReference type="ARBA" id="ARBA00022602"/>
    </source>
</evidence>
<dbReference type="HAMAP" id="MF_01984">
    <property type="entry name" value="ubiX_pad"/>
    <property type="match status" value="1"/>
</dbReference>
<dbReference type="InterPro" id="IPR004507">
    <property type="entry name" value="UbiX-like"/>
</dbReference>
<comment type="caution">
    <text evidence="7">Lacks conserved residue(s) required for the propagation of feature annotation.</text>
</comment>
<dbReference type="OrthoDB" id="9781577at2"/>
<evidence type="ECO:0000256" key="4">
    <source>
        <dbReference type="ARBA" id="ARBA00022679"/>
    </source>
</evidence>
<keyword evidence="1 7" id="KW-0637">Prenyltransferase</keyword>
<reference evidence="9 10" key="1">
    <citation type="submission" date="2016-12" db="EMBL/GenBank/DDBJ databases">
        <authorList>
            <person name="Song W.-J."/>
            <person name="Kurnit D.M."/>
        </authorList>
    </citation>
    <scope>NUCLEOTIDE SEQUENCE [LARGE SCALE GENOMIC DNA]</scope>
    <source>
        <strain evidence="9 10">DSM 12503</strain>
    </source>
</reference>
<dbReference type="SUPFAM" id="SSF52507">
    <property type="entry name" value="Homo-oligomeric flavin-containing Cys decarboxylases, HFCD"/>
    <property type="match status" value="1"/>
</dbReference>
<dbReference type="Proteomes" id="UP000184612">
    <property type="component" value="Unassembled WGS sequence"/>
</dbReference>
<dbReference type="InterPro" id="IPR036551">
    <property type="entry name" value="Flavin_trans-like"/>
</dbReference>
<dbReference type="STRING" id="1121345.SAMN02745217_03836"/>
<sequence length="196" mass="21569">MEQNPLSNDKKRLVVGMSGASGAVLTIKLLQLMKTCPGWETHLVISKGAQLTIAQETSYTLSQVEAMADVIYDINDYGGRIASGTYQTEGMVIIPCSMKTVAGIACGYSDNLLLRAADVTLKERRKLVLIPRESPLSTIHLRNMLTLAETGAYIMPPVVPYYSNVASLDDMNLQIIGKVLDKFHIPVNKFHRWGDV</sequence>
<comment type="similarity">
    <text evidence="6 7">Belongs to the UbiX/PAD1 family.</text>
</comment>
<evidence type="ECO:0000256" key="5">
    <source>
        <dbReference type="ARBA" id="ARBA00050612"/>
    </source>
</evidence>
<dbReference type="FunFam" id="3.40.50.1950:FF:000001">
    <property type="entry name" value="Flavin prenyltransferase UbiX"/>
    <property type="match status" value="1"/>
</dbReference>
<feature type="binding site" evidence="7">
    <location>
        <position position="178"/>
    </location>
    <ligand>
        <name>dimethylallyl phosphate</name>
        <dbReference type="ChEBI" id="CHEBI:88052"/>
    </ligand>
</feature>